<dbReference type="AlphaFoldDB" id="A0A1H8BSB6"/>
<evidence type="ECO:0000313" key="2">
    <source>
        <dbReference type="Proteomes" id="UP000198942"/>
    </source>
</evidence>
<proteinExistence type="predicted"/>
<evidence type="ECO:0000313" key="1">
    <source>
        <dbReference type="EMBL" id="SEM85666.1"/>
    </source>
</evidence>
<name>A0A1H8BSB6_9SPHI</name>
<organism evidence="1 2">
    <name type="scientific">Mucilaginibacter gossypiicola</name>
    <dbReference type="NCBI Taxonomy" id="551995"/>
    <lineage>
        <taxon>Bacteria</taxon>
        <taxon>Pseudomonadati</taxon>
        <taxon>Bacteroidota</taxon>
        <taxon>Sphingobacteriia</taxon>
        <taxon>Sphingobacteriales</taxon>
        <taxon>Sphingobacteriaceae</taxon>
        <taxon>Mucilaginibacter</taxon>
    </lineage>
</organism>
<accession>A0A1H8BSB6</accession>
<dbReference type="STRING" id="551995.SAMN05192574_1011023"/>
<reference evidence="2" key="1">
    <citation type="submission" date="2016-10" db="EMBL/GenBank/DDBJ databases">
        <authorList>
            <person name="Varghese N."/>
            <person name="Submissions S."/>
        </authorList>
    </citation>
    <scope>NUCLEOTIDE SEQUENCE [LARGE SCALE GENOMIC DNA]</scope>
    <source>
        <strain evidence="2">Gh-48</strain>
    </source>
</reference>
<dbReference type="EMBL" id="FOCL01000001">
    <property type="protein sequence ID" value="SEM85666.1"/>
    <property type="molecule type" value="Genomic_DNA"/>
</dbReference>
<dbReference type="Proteomes" id="UP000198942">
    <property type="component" value="Unassembled WGS sequence"/>
</dbReference>
<gene>
    <name evidence="1" type="ORF">SAMN05192574_1011023</name>
</gene>
<sequence length="30" mass="3557">MTKYFISFFKVIDGLQDLIDRMAVLIYGMK</sequence>
<keyword evidence="2" id="KW-1185">Reference proteome</keyword>
<protein>
    <submittedName>
        <fullName evidence="1">Uncharacterized protein</fullName>
    </submittedName>
</protein>